<accession>A0AAI8MZL6</accession>
<reference evidence="2 3" key="1">
    <citation type="submission" date="2017-11" db="EMBL/GenBank/DDBJ databases">
        <title>Genome sequence and genome mining of multiple bioactive secondary metabolites from a deep sea-derived Bacillus siamensis SCSIO 05746.</title>
        <authorList>
            <person name="Pan H.-Q."/>
            <person name="Ju J.-H."/>
        </authorList>
    </citation>
    <scope>NUCLEOTIDE SEQUENCE [LARGE SCALE GENOMIC DNA]</scope>
    <source>
        <strain evidence="2 3">SCSIO 05746</strain>
    </source>
</reference>
<protein>
    <recommendedName>
        <fullName evidence="4">XkdX family protein</fullName>
    </recommendedName>
</protein>
<evidence type="ECO:0008006" key="4">
    <source>
        <dbReference type="Google" id="ProtNLM"/>
    </source>
</evidence>
<evidence type="ECO:0000313" key="3">
    <source>
        <dbReference type="Proteomes" id="UP000234366"/>
    </source>
</evidence>
<proteinExistence type="predicted"/>
<dbReference type="Proteomes" id="UP000234366">
    <property type="component" value="Chromosome"/>
</dbReference>
<dbReference type="KEGG" id="bsia:CWD84_17520"/>
<dbReference type="Pfam" id="PF09693">
    <property type="entry name" value="Phage_XkdX"/>
    <property type="match status" value="1"/>
</dbReference>
<dbReference type="EMBL" id="CP025001">
    <property type="protein sequence ID" value="AUJ78475.1"/>
    <property type="molecule type" value="Genomic_DNA"/>
</dbReference>
<feature type="region of interest" description="Disordered" evidence="1">
    <location>
        <begin position="34"/>
        <end position="81"/>
    </location>
</feature>
<sequence>MNFPTYADAQVYYQWGFDISFCVEGGAITPDQFKEITGKDYGEESTETAGDATPSAGSSESTGSTTENEQVKNNETAPVTE</sequence>
<gene>
    <name evidence="2" type="ORF">CWD84_17520</name>
</gene>
<organism evidence="2 3">
    <name type="scientific">Bacillus siamensis</name>
    <dbReference type="NCBI Taxonomy" id="659243"/>
    <lineage>
        <taxon>Bacteria</taxon>
        <taxon>Bacillati</taxon>
        <taxon>Bacillota</taxon>
        <taxon>Bacilli</taxon>
        <taxon>Bacillales</taxon>
        <taxon>Bacillaceae</taxon>
        <taxon>Bacillus</taxon>
        <taxon>Bacillus amyloliquefaciens group</taxon>
    </lineage>
</organism>
<feature type="compositionally biased region" description="Polar residues" evidence="1">
    <location>
        <begin position="71"/>
        <end position="81"/>
    </location>
</feature>
<evidence type="ECO:0000313" key="2">
    <source>
        <dbReference type="EMBL" id="AUJ78475.1"/>
    </source>
</evidence>
<dbReference type="RefSeq" id="WP_060963255.1">
    <property type="nucleotide sequence ID" value="NZ_CP025001.1"/>
</dbReference>
<feature type="compositionally biased region" description="Low complexity" evidence="1">
    <location>
        <begin position="52"/>
        <end position="67"/>
    </location>
</feature>
<keyword evidence="3" id="KW-1185">Reference proteome</keyword>
<dbReference type="InterPro" id="IPR010022">
    <property type="entry name" value="XkdX"/>
</dbReference>
<evidence type="ECO:0000256" key="1">
    <source>
        <dbReference type="SAM" id="MobiDB-lite"/>
    </source>
</evidence>
<name>A0AAI8MZL6_9BACI</name>
<dbReference type="AlphaFoldDB" id="A0AAI8MZL6"/>